<feature type="compositionally biased region" description="Polar residues" evidence="1">
    <location>
        <begin position="18"/>
        <end position="32"/>
    </location>
</feature>
<organism evidence="3 4">
    <name type="scientific">Anopheles melas</name>
    <dbReference type="NCBI Taxonomy" id="34690"/>
    <lineage>
        <taxon>Eukaryota</taxon>
        <taxon>Metazoa</taxon>
        <taxon>Ecdysozoa</taxon>
        <taxon>Arthropoda</taxon>
        <taxon>Hexapoda</taxon>
        <taxon>Insecta</taxon>
        <taxon>Pterygota</taxon>
        <taxon>Neoptera</taxon>
        <taxon>Endopterygota</taxon>
        <taxon>Diptera</taxon>
        <taxon>Nematocera</taxon>
        <taxon>Culicoidea</taxon>
        <taxon>Culicidae</taxon>
        <taxon>Anophelinae</taxon>
        <taxon>Anopheles</taxon>
    </lineage>
</organism>
<dbReference type="AlphaFoldDB" id="A0A182UJL3"/>
<evidence type="ECO:0000256" key="1">
    <source>
        <dbReference type="SAM" id="MobiDB-lite"/>
    </source>
</evidence>
<keyword evidence="2" id="KW-0812">Transmembrane</keyword>
<reference evidence="3" key="2">
    <citation type="submission" date="2020-05" db="UniProtKB">
        <authorList>
            <consortium name="EnsemblMetazoa"/>
        </authorList>
    </citation>
    <scope>IDENTIFICATION</scope>
    <source>
        <strain evidence="3">CM1001059</strain>
    </source>
</reference>
<evidence type="ECO:0000313" key="3">
    <source>
        <dbReference type="EnsemblMetazoa" id="AMEC021571-PA"/>
    </source>
</evidence>
<protein>
    <submittedName>
        <fullName evidence="3">Uncharacterized protein</fullName>
    </submittedName>
</protein>
<accession>A0A182UJL3</accession>
<reference evidence="4" key="1">
    <citation type="submission" date="2014-01" db="EMBL/GenBank/DDBJ databases">
        <title>The Genome Sequence of Anopheles melas CM1001059_A (V2).</title>
        <authorList>
            <consortium name="The Broad Institute Genomics Platform"/>
            <person name="Neafsey D.E."/>
            <person name="Besansky N."/>
            <person name="Howell P."/>
            <person name="Walton C."/>
            <person name="Young S.K."/>
            <person name="Zeng Q."/>
            <person name="Gargeya S."/>
            <person name="Fitzgerald M."/>
            <person name="Haas B."/>
            <person name="Abouelleil A."/>
            <person name="Allen A.W."/>
            <person name="Alvarado L."/>
            <person name="Arachchi H.M."/>
            <person name="Berlin A.M."/>
            <person name="Chapman S.B."/>
            <person name="Gainer-Dewar J."/>
            <person name="Goldberg J."/>
            <person name="Griggs A."/>
            <person name="Gujja S."/>
            <person name="Hansen M."/>
            <person name="Howarth C."/>
            <person name="Imamovic A."/>
            <person name="Ireland A."/>
            <person name="Larimer J."/>
            <person name="McCowan C."/>
            <person name="Murphy C."/>
            <person name="Pearson M."/>
            <person name="Poon T.W."/>
            <person name="Priest M."/>
            <person name="Roberts A."/>
            <person name="Saif S."/>
            <person name="Shea T."/>
            <person name="Sisk P."/>
            <person name="Sykes S."/>
            <person name="Wortman J."/>
            <person name="Nusbaum C."/>
            <person name="Birren B."/>
        </authorList>
    </citation>
    <scope>NUCLEOTIDE SEQUENCE [LARGE SCALE GENOMIC DNA]</scope>
    <source>
        <strain evidence="4">CM1001059</strain>
    </source>
</reference>
<evidence type="ECO:0000313" key="4">
    <source>
        <dbReference type="Proteomes" id="UP000075902"/>
    </source>
</evidence>
<sequence length="155" mass="17352">MMMSRQRTPNIKGGANAAHQTAANRPDTSTMQEPGREGKEACKIRRPRANATRSVVQSSATHNRYIYLVPRFANVQRQGLDCANKTTNRRDMMLHQRSGHTGARIQPNLAHLMGLYSIVCVSALATSFFHLCVRCGCDYRALIAFDSHIPRKIAR</sequence>
<dbReference type="Proteomes" id="UP000075902">
    <property type="component" value="Unassembled WGS sequence"/>
</dbReference>
<name>A0A182UJL3_9DIPT</name>
<keyword evidence="4" id="KW-1185">Reference proteome</keyword>
<feature type="transmembrane region" description="Helical" evidence="2">
    <location>
        <begin position="109"/>
        <end position="131"/>
    </location>
</feature>
<dbReference type="EnsemblMetazoa" id="AMEC021571-RA">
    <property type="protein sequence ID" value="AMEC021571-PA"/>
    <property type="gene ID" value="AMEC021571"/>
</dbReference>
<feature type="region of interest" description="Disordered" evidence="1">
    <location>
        <begin position="1"/>
        <end position="41"/>
    </location>
</feature>
<dbReference type="VEuPathDB" id="VectorBase:AMEC021571"/>
<keyword evidence="2" id="KW-0472">Membrane</keyword>
<evidence type="ECO:0000256" key="2">
    <source>
        <dbReference type="SAM" id="Phobius"/>
    </source>
</evidence>
<proteinExistence type="predicted"/>
<keyword evidence="2" id="KW-1133">Transmembrane helix</keyword>